<dbReference type="Proteomes" id="UP000178319">
    <property type="component" value="Unassembled WGS sequence"/>
</dbReference>
<feature type="transmembrane region" description="Helical" evidence="6">
    <location>
        <begin position="5"/>
        <end position="23"/>
    </location>
</feature>
<evidence type="ECO:0000256" key="2">
    <source>
        <dbReference type="ARBA" id="ARBA00022475"/>
    </source>
</evidence>
<keyword evidence="3 6" id="KW-0812">Transmembrane</keyword>
<dbReference type="InterPro" id="IPR004477">
    <property type="entry name" value="ComEC_N"/>
</dbReference>
<feature type="transmembrane region" description="Helical" evidence="6">
    <location>
        <begin position="252"/>
        <end position="269"/>
    </location>
</feature>
<keyword evidence="4 6" id="KW-1133">Transmembrane helix</keyword>
<sequence length="369" mass="40918">MRRGFVSLCVICFLVGIFLIRYYTFSYTFKPIDTVKVEGRISSDPLVFGNRQRIEVGQFRAYIPRYPEYFYGDLVLLEGHLAQKNNWWEFKRVNRIERVEEAGKGLLLGLRQRVVEIYKELLPEPHSALLSGVVLGTKSSLDSRFFDALRNTSTLHIVVASGTNVSFLGGGILGFLAPWMGRKKALIFALLAIWVYVLLSGIQPPLVRAAVMGTIAFLAQSLGREFSAIRALVFSAVILLLIYPFWLFDLGFQLSFLATLGVIGFGGWIGGKLGGLRKFPAIRESLATSLGAQIAVAPLLFFNFGQISFIGPLVNMLVLPTVPIIMVLGFVLGGLGLLGKLGEQVAQLFAWAVWLPLEYFVRIVTLFGN</sequence>
<evidence type="ECO:0000256" key="1">
    <source>
        <dbReference type="ARBA" id="ARBA00004651"/>
    </source>
</evidence>
<dbReference type="GO" id="GO:0005886">
    <property type="term" value="C:plasma membrane"/>
    <property type="evidence" value="ECO:0007669"/>
    <property type="project" value="UniProtKB-SubCell"/>
</dbReference>
<dbReference type="STRING" id="1797516.A3D26_02195"/>
<comment type="subcellular location">
    <subcellularLocation>
        <location evidence="1">Cell membrane</location>
        <topology evidence="1">Multi-pass membrane protein</topology>
    </subcellularLocation>
</comment>
<proteinExistence type="predicted"/>
<feature type="transmembrane region" description="Helical" evidence="6">
    <location>
        <begin position="317"/>
        <end position="338"/>
    </location>
</feature>
<evidence type="ECO:0000259" key="7">
    <source>
        <dbReference type="Pfam" id="PF03772"/>
    </source>
</evidence>
<evidence type="ECO:0000313" key="8">
    <source>
        <dbReference type="EMBL" id="OGY12238.1"/>
    </source>
</evidence>
<accession>A0A1G1V9U6</accession>
<dbReference type="PANTHER" id="PTHR30619:SF7">
    <property type="entry name" value="BETA-LACTAMASE DOMAIN PROTEIN"/>
    <property type="match status" value="1"/>
</dbReference>
<evidence type="ECO:0000256" key="3">
    <source>
        <dbReference type="ARBA" id="ARBA00022692"/>
    </source>
</evidence>
<gene>
    <name evidence="8" type="ORF">A3D26_02195</name>
</gene>
<comment type="caution">
    <text evidence="8">The sequence shown here is derived from an EMBL/GenBank/DDBJ whole genome shotgun (WGS) entry which is preliminary data.</text>
</comment>
<keyword evidence="5 6" id="KW-0472">Membrane</keyword>
<keyword evidence="2" id="KW-1003">Cell membrane</keyword>
<evidence type="ECO:0000256" key="5">
    <source>
        <dbReference type="ARBA" id="ARBA00023136"/>
    </source>
</evidence>
<dbReference type="InterPro" id="IPR052159">
    <property type="entry name" value="Competence_DNA_uptake"/>
</dbReference>
<evidence type="ECO:0000256" key="4">
    <source>
        <dbReference type="ARBA" id="ARBA00022989"/>
    </source>
</evidence>
<reference evidence="8 9" key="1">
    <citation type="journal article" date="2016" name="Nat. Commun.">
        <title>Thousands of microbial genomes shed light on interconnected biogeochemical processes in an aquifer system.</title>
        <authorList>
            <person name="Anantharaman K."/>
            <person name="Brown C.T."/>
            <person name="Hug L.A."/>
            <person name="Sharon I."/>
            <person name="Castelle C.J."/>
            <person name="Probst A.J."/>
            <person name="Thomas B.C."/>
            <person name="Singh A."/>
            <person name="Wilkins M.J."/>
            <person name="Karaoz U."/>
            <person name="Brodie E.L."/>
            <person name="Williams K.H."/>
            <person name="Hubbard S.S."/>
            <person name="Banfield J.F."/>
        </authorList>
    </citation>
    <scope>NUCLEOTIDE SEQUENCE [LARGE SCALE GENOMIC DNA]</scope>
</reference>
<dbReference type="AlphaFoldDB" id="A0A1G1V9U6"/>
<feature type="domain" description="ComEC/Rec2-related protein" evidence="7">
    <location>
        <begin position="134"/>
        <end position="367"/>
    </location>
</feature>
<evidence type="ECO:0000313" key="9">
    <source>
        <dbReference type="Proteomes" id="UP000178319"/>
    </source>
</evidence>
<dbReference type="Pfam" id="PF03772">
    <property type="entry name" value="Competence"/>
    <property type="match status" value="1"/>
</dbReference>
<feature type="transmembrane region" description="Helical" evidence="6">
    <location>
        <begin position="290"/>
        <end position="311"/>
    </location>
</feature>
<protein>
    <recommendedName>
        <fullName evidence="7">ComEC/Rec2-related protein domain-containing protein</fullName>
    </recommendedName>
</protein>
<name>A0A1G1V9U6_9BACT</name>
<dbReference type="NCBIfam" id="TIGR00360">
    <property type="entry name" value="ComEC_N-term"/>
    <property type="match status" value="1"/>
</dbReference>
<feature type="transmembrane region" description="Helical" evidence="6">
    <location>
        <begin position="154"/>
        <end position="179"/>
    </location>
</feature>
<feature type="transmembrane region" description="Helical" evidence="6">
    <location>
        <begin position="228"/>
        <end position="246"/>
    </location>
</feature>
<feature type="transmembrane region" description="Helical" evidence="6">
    <location>
        <begin position="185"/>
        <end position="207"/>
    </location>
</feature>
<dbReference type="EMBL" id="MHBZ01000004">
    <property type="protein sequence ID" value="OGY12238.1"/>
    <property type="molecule type" value="Genomic_DNA"/>
</dbReference>
<organism evidence="8 9">
    <name type="scientific">Candidatus Blackburnbacteria bacterium RIFCSPHIGHO2_02_FULL_44_20</name>
    <dbReference type="NCBI Taxonomy" id="1797516"/>
    <lineage>
        <taxon>Bacteria</taxon>
        <taxon>Candidatus Blackburniibacteriota</taxon>
    </lineage>
</organism>
<evidence type="ECO:0000256" key="6">
    <source>
        <dbReference type="SAM" id="Phobius"/>
    </source>
</evidence>
<dbReference type="PANTHER" id="PTHR30619">
    <property type="entry name" value="DNA INTERNALIZATION/COMPETENCE PROTEIN COMEC/REC2"/>
    <property type="match status" value="1"/>
</dbReference>
<feature type="transmembrane region" description="Helical" evidence="6">
    <location>
        <begin position="345"/>
        <end position="367"/>
    </location>
</feature>